<sequence length="75" mass="8542">MLGCMSLLLYSKHTSRSSLTTHLLHCSSQAAGGQAFKDFLMQSLYQYRQQKWSDIPENVGRSAGVLAHRYHSPWK</sequence>
<evidence type="ECO:0000313" key="1">
    <source>
        <dbReference type="EMBL" id="RAK74744.1"/>
    </source>
</evidence>
<evidence type="ECO:0000313" key="2">
    <source>
        <dbReference type="Proteomes" id="UP000249789"/>
    </source>
</evidence>
<dbReference type="AlphaFoldDB" id="A0A8G1RL38"/>
<dbReference type="EMBL" id="KZ824665">
    <property type="protein sequence ID" value="RAK74744.1"/>
    <property type="molecule type" value="Genomic_DNA"/>
</dbReference>
<proteinExistence type="predicted"/>
<dbReference type="Proteomes" id="UP000249789">
    <property type="component" value="Unassembled WGS sequence"/>
</dbReference>
<dbReference type="RefSeq" id="XP_040798754.1">
    <property type="nucleotide sequence ID" value="XM_040939548.1"/>
</dbReference>
<keyword evidence="2" id="KW-1185">Reference proteome</keyword>
<reference evidence="1 2" key="1">
    <citation type="submission" date="2018-02" db="EMBL/GenBank/DDBJ databases">
        <title>The genomes of Aspergillus section Nigri reveals drivers in fungal speciation.</title>
        <authorList>
            <consortium name="DOE Joint Genome Institute"/>
            <person name="Vesth T.C."/>
            <person name="Nybo J."/>
            <person name="Theobald S."/>
            <person name="Brandl J."/>
            <person name="Frisvad J.C."/>
            <person name="Nielsen K.F."/>
            <person name="Lyhne E.K."/>
            <person name="Kogle M.E."/>
            <person name="Kuo A."/>
            <person name="Riley R."/>
            <person name="Clum A."/>
            <person name="Nolan M."/>
            <person name="Lipzen A."/>
            <person name="Salamov A."/>
            <person name="Henrissat B."/>
            <person name="Wiebenga A."/>
            <person name="De vries R.P."/>
            <person name="Grigoriev I.V."/>
            <person name="Mortensen U.H."/>
            <person name="Andersen M.R."/>
            <person name="Baker S.E."/>
        </authorList>
    </citation>
    <scope>NUCLEOTIDE SEQUENCE [LARGE SCALE GENOMIC DNA]</scope>
    <source>
        <strain evidence="1 2">CBS 313.89</strain>
    </source>
</reference>
<dbReference type="VEuPathDB" id="FungiDB:BO72DRAFT_193022"/>
<dbReference type="GeneID" id="63856881"/>
<accession>A0A8G1RL38</accession>
<name>A0A8G1RL38_9EURO</name>
<organism evidence="1 2">
    <name type="scientific">Aspergillus fijiensis CBS 313.89</name>
    <dbReference type="NCBI Taxonomy" id="1448319"/>
    <lineage>
        <taxon>Eukaryota</taxon>
        <taxon>Fungi</taxon>
        <taxon>Dikarya</taxon>
        <taxon>Ascomycota</taxon>
        <taxon>Pezizomycotina</taxon>
        <taxon>Eurotiomycetes</taxon>
        <taxon>Eurotiomycetidae</taxon>
        <taxon>Eurotiales</taxon>
        <taxon>Aspergillaceae</taxon>
        <taxon>Aspergillus</taxon>
    </lineage>
</organism>
<gene>
    <name evidence="1" type="ORF">BO72DRAFT_193022</name>
</gene>
<protein>
    <submittedName>
        <fullName evidence="1">Uncharacterized protein</fullName>
    </submittedName>
</protein>